<gene>
    <name evidence="1" type="ORF">SETIT_9G546000v2</name>
</gene>
<organism evidence="1">
    <name type="scientific">Setaria italica</name>
    <name type="common">Foxtail millet</name>
    <name type="synonym">Panicum italicum</name>
    <dbReference type="NCBI Taxonomy" id="4555"/>
    <lineage>
        <taxon>Eukaryota</taxon>
        <taxon>Viridiplantae</taxon>
        <taxon>Streptophyta</taxon>
        <taxon>Embryophyta</taxon>
        <taxon>Tracheophyta</taxon>
        <taxon>Spermatophyta</taxon>
        <taxon>Magnoliopsida</taxon>
        <taxon>Liliopsida</taxon>
        <taxon>Poales</taxon>
        <taxon>Poaceae</taxon>
        <taxon>PACMAD clade</taxon>
        <taxon>Panicoideae</taxon>
        <taxon>Panicodae</taxon>
        <taxon>Paniceae</taxon>
        <taxon>Cenchrinae</taxon>
        <taxon>Setaria</taxon>
    </lineage>
</organism>
<reference evidence="1" key="1">
    <citation type="journal article" date="2012" name="Nat. Biotechnol.">
        <title>Reference genome sequence of the model plant Setaria.</title>
        <authorList>
            <person name="Bennetzen J.L."/>
            <person name="Schmutz J."/>
            <person name="Wang H."/>
            <person name="Percifield R."/>
            <person name="Hawkins J."/>
            <person name="Pontaroli A.C."/>
            <person name="Estep M."/>
            <person name="Feng L."/>
            <person name="Vaughn J.N."/>
            <person name="Grimwood J."/>
            <person name="Jenkins J."/>
            <person name="Barry K."/>
            <person name="Lindquist E."/>
            <person name="Hellsten U."/>
            <person name="Deshpande S."/>
            <person name="Wang X."/>
            <person name="Wu X."/>
            <person name="Mitros T."/>
            <person name="Triplett J."/>
            <person name="Yang X."/>
            <person name="Ye C.Y."/>
            <person name="Mauro-Herrera M."/>
            <person name="Wang L."/>
            <person name="Li P."/>
            <person name="Sharma M."/>
            <person name="Sharma R."/>
            <person name="Ronald P.C."/>
            <person name="Panaud O."/>
            <person name="Kellogg E.A."/>
            <person name="Brutnell T.P."/>
            <person name="Doust A.N."/>
            <person name="Tuskan G.A."/>
            <person name="Rokhsar D."/>
            <person name="Devos K.M."/>
        </authorList>
    </citation>
    <scope>NUCLEOTIDE SEQUENCE [LARGE SCALE GENOMIC DNA]</scope>
    <source>
        <strain evidence="1">Yugu1</strain>
    </source>
</reference>
<reference evidence="1" key="2">
    <citation type="submission" date="2015-07" db="EMBL/GenBank/DDBJ databases">
        <authorList>
            <person name="Noorani M."/>
        </authorList>
    </citation>
    <scope>NUCLEOTIDE SEQUENCE</scope>
    <source>
        <strain evidence="1">Yugu1</strain>
    </source>
</reference>
<proteinExistence type="predicted"/>
<evidence type="ECO:0000313" key="1">
    <source>
        <dbReference type="EMBL" id="RCV46621.1"/>
    </source>
</evidence>
<accession>A0A368SW13</accession>
<protein>
    <submittedName>
        <fullName evidence="1">Uncharacterized protein</fullName>
    </submittedName>
</protein>
<dbReference type="AlphaFoldDB" id="A0A368SW13"/>
<sequence>MNCTSCHSVAASAAMLGVSKEAETMCKWMRENDMLLDVLPEDLEDSRIIRIQTLYVMIDILEKSSSSAASGNKIDKEESASEMVLSVMGMALLLMKQQPSRNYLLEYYNRNALKFVAEVAANQNPDWLLDLADRVFATAVAKSCLEMEEELVSEWKNHVTHRLDEILPANTSIQSSLIKERALSITSDNFFVPSTIAFVCITKEADLTHELLKHGAKPTDDMIQQSSVIRMGALGLVNLKGCQSIASSAAMVGMAKEAKMMCDWMKRESKLLTFSMSEPPELEGACFIRNRTLGVMINILQESTFPSSKVSGKSDQILLM</sequence>
<dbReference type="EMBL" id="CM003536">
    <property type="protein sequence ID" value="RCV46621.1"/>
    <property type="molecule type" value="Genomic_DNA"/>
</dbReference>
<name>A0A368SW13_SETIT</name>
<dbReference type="OrthoDB" id="679995at2759"/>
<dbReference type="STRING" id="4555.A0A368SW13"/>